<evidence type="ECO:0000256" key="1">
    <source>
        <dbReference type="ARBA" id="ARBA00004429"/>
    </source>
</evidence>
<keyword evidence="6" id="KW-1185">Reference proteome</keyword>
<feature type="transmembrane region" description="Helical" evidence="3">
    <location>
        <begin position="368"/>
        <end position="391"/>
    </location>
</feature>
<feature type="transmembrane region" description="Helical" evidence="3">
    <location>
        <begin position="654"/>
        <end position="673"/>
    </location>
</feature>
<gene>
    <name evidence="5" type="ORF">N7482_005811</name>
</gene>
<feature type="transmembrane region" description="Helical" evidence="3">
    <location>
        <begin position="271"/>
        <end position="290"/>
    </location>
</feature>
<dbReference type="GeneID" id="81427112"/>
<evidence type="ECO:0000313" key="6">
    <source>
        <dbReference type="Proteomes" id="UP001149163"/>
    </source>
</evidence>
<dbReference type="PANTHER" id="PTHR43702:SF13">
    <property type="entry name" value="MONOSACCHARIDE TRANSPORTER, PUTATIVE (AFU_ORTHOLOGUE AFUA_4G06630)-RELATED"/>
    <property type="match status" value="1"/>
</dbReference>
<dbReference type="GO" id="GO:0005886">
    <property type="term" value="C:plasma membrane"/>
    <property type="evidence" value="ECO:0007669"/>
    <property type="project" value="UniProtKB-SubCell"/>
</dbReference>
<keyword evidence="2" id="KW-1003">Cell membrane</keyword>
<protein>
    <recommendedName>
        <fullName evidence="4">Rhodopsin domain-containing protein</fullName>
    </recommendedName>
</protein>
<evidence type="ECO:0000256" key="2">
    <source>
        <dbReference type="ARBA" id="ARBA00022475"/>
    </source>
</evidence>
<name>A0A9W9I5K4_9EURO</name>
<proteinExistence type="predicted"/>
<dbReference type="InterPro" id="IPR050375">
    <property type="entry name" value="MFS_TsgA-like"/>
</dbReference>
<dbReference type="SUPFAM" id="SSF103473">
    <property type="entry name" value="MFS general substrate transporter"/>
    <property type="match status" value="1"/>
</dbReference>
<dbReference type="EMBL" id="JAPQKN010000003">
    <property type="protein sequence ID" value="KAJ5167030.1"/>
    <property type="molecule type" value="Genomic_DNA"/>
</dbReference>
<dbReference type="Gene3D" id="1.20.1250.20">
    <property type="entry name" value="MFS general substrate transporter like domains"/>
    <property type="match status" value="2"/>
</dbReference>
<feature type="domain" description="Rhodopsin" evidence="4">
    <location>
        <begin position="2"/>
        <end position="81"/>
    </location>
</feature>
<keyword evidence="3" id="KW-0472">Membrane</keyword>
<reference evidence="5" key="1">
    <citation type="submission" date="2022-11" db="EMBL/GenBank/DDBJ databases">
        <authorList>
            <person name="Petersen C."/>
        </authorList>
    </citation>
    <scope>NUCLEOTIDE SEQUENCE</scope>
    <source>
        <strain evidence="5">IBT 26290</strain>
    </source>
</reference>
<dbReference type="InterPro" id="IPR049326">
    <property type="entry name" value="Rhodopsin_dom_fungi"/>
</dbReference>
<accession>A0A9W9I5K4</accession>
<dbReference type="Pfam" id="PF20684">
    <property type="entry name" value="Fung_rhodopsin"/>
    <property type="match status" value="1"/>
</dbReference>
<keyword evidence="3" id="KW-1133">Transmembrane helix</keyword>
<dbReference type="PANTHER" id="PTHR43702">
    <property type="entry name" value="L-FUCOSE-PROTON SYMPORTER"/>
    <property type="match status" value="1"/>
</dbReference>
<evidence type="ECO:0000313" key="5">
    <source>
        <dbReference type="EMBL" id="KAJ5167030.1"/>
    </source>
</evidence>
<dbReference type="RefSeq" id="XP_056543491.1">
    <property type="nucleotide sequence ID" value="XM_056687936.1"/>
</dbReference>
<evidence type="ECO:0000256" key="3">
    <source>
        <dbReference type="SAM" id="Phobius"/>
    </source>
</evidence>
<comment type="subcellular location">
    <subcellularLocation>
        <location evidence="1">Cell inner membrane</location>
        <topology evidence="1">Multi-pass membrane protein</topology>
    </subcellularLocation>
</comment>
<feature type="transmembrane region" description="Helical" evidence="3">
    <location>
        <begin position="403"/>
        <end position="425"/>
    </location>
</feature>
<feature type="transmembrane region" description="Helical" evidence="3">
    <location>
        <begin position="620"/>
        <end position="642"/>
    </location>
</feature>
<sequence length="690" mass="75459">MMLILTFALATFDVIISVIRIAFLEQALLKKAVENRLYGSETPIADLDITFSESRAFMWSAVEVNIGIVCACILTLKPLVVKIFPTILEGSRRKHDSGGRSTRPESCRIEGISPASFRPNWKSAGPSSNGIGNASHLDPFISSSAASYANIEVVGRGVDRLAPGGNADTEQAAPVYHAAQAYHAAQLGQDLYAAVEHGVSVIHADAGTGHGQVPNSYAPDFITTPDMNNLSNHPGVALLPQNPEAGRRLFRCVRVHLPSKCINNLSTQESYLPIAIISILFFLLQFLLTLMNVHIADILRVLNISSRRVIQLQATYYTGYFVGPLFISRFTFAKFSLHVTLLTGLLIFSTAPMFFWPTAVLLTIPGLIVSYFVLGLGFSVVYNAIFVFISLCGPFQYAVPRFLFLHGVGNLGELLSFILASQYIFPENPTETTILNSQWTFLGVTLFVVFLTVTLYYIPLPGVSYDDLTQNAEYIAGVRQIIMSPNKAYVCNWDVVYTTLALGVFSAFCYSGFNSVTAYIFTDYVQSMDPTPGLNGRHILWIAGAVHVISQLVAASICCYVRPSWVLLSCCVINIILSILTLTVEGTAGVVVIVVLQIFAGPVFPLLLSLPLSRLGRYTFAASTYLTATLSAGALFVPVTYFVQKHPSANPIQYSFSVALACSCFGITMPLYLNISRAARKQVFVEKVER</sequence>
<feature type="transmembrane region" description="Helical" evidence="3">
    <location>
        <begin position="495"/>
        <end position="519"/>
    </location>
</feature>
<keyword evidence="3" id="KW-0812">Transmembrane</keyword>
<reference evidence="5" key="2">
    <citation type="journal article" date="2023" name="IMA Fungus">
        <title>Comparative genomic study of the Penicillium genus elucidates a diverse pangenome and 15 lateral gene transfer events.</title>
        <authorList>
            <person name="Petersen C."/>
            <person name="Sorensen T."/>
            <person name="Nielsen M.R."/>
            <person name="Sondergaard T.E."/>
            <person name="Sorensen J.L."/>
            <person name="Fitzpatrick D.A."/>
            <person name="Frisvad J.C."/>
            <person name="Nielsen K.L."/>
        </authorList>
    </citation>
    <scope>NUCLEOTIDE SEQUENCE</scope>
    <source>
        <strain evidence="5">IBT 26290</strain>
    </source>
</reference>
<dbReference type="Proteomes" id="UP001149163">
    <property type="component" value="Unassembled WGS sequence"/>
</dbReference>
<feature type="transmembrane region" description="Helical" evidence="3">
    <location>
        <begin position="437"/>
        <end position="458"/>
    </location>
</feature>
<feature type="transmembrane region" description="Helical" evidence="3">
    <location>
        <begin position="539"/>
        <end position="558"/>
    </location>
</feature>
<organism evidence="5 6">
    <name type="scientific">Penicillium canariense</name>
    <dbReference type="NCBI Taxonomy" id="189055"/>
    <lineage>
        <taxon>Eukaryota</taxon>
        <taxon>Fungi</taxon>
        <taxon>Dikarya</taxon>
        <taxon>Ascomycota</taxon>
        <taxon>Pezizomycotina</taxon>
        <taxon>Eurotiomycetes</taxon>
        <taxon>Eurotiomycetidae</taxon>
        <taxon>Eurotiales</taxon>
        <taxon>Aspergillaceae</taxon>
        <taxon>Penicillium</taxon>
    </lineage>
</organism>
<dbReference type="OrthoDB" id="4524247at2759"/>
<dbReference type="InterPro" id="IPR036259">
    <property type="entry name" value="MFS_trans_sf"/>
</dbReference>
<dbReference type="AlphaFoldDB" id="A0A9W9I5K4"/>
<evidence type="ECO:0000259" key="4">
    <source>
        <dbReference type="Pfam" id="PF20684"/>
    </source>
</evidence>
<comment type="caution">
    <text evidence="5">The sequence shown here is derived from an EMBL/GenBank/DDBJ whole genome shotgun (WGS) entry which is preliminary data.</text>
</comment>
<feature type="transmembrane region" description="Helical" evidence="3">
    <location>
        <begin position="590"/>
        <end position="608"/>
    </location>
</feature>
<feature type="transmembrane region" description="Helical" evidence="3">
    <location>
        <begin position="335"/>
        <end position="356"/>
    </location>
</feature>
<feature type="transmembrane region" description="Helical" evidence="3">
    <location>
        <begin position="565"/>
        <end position="584"/>
    </location>
</feature>